<dbReference type="Proteomes" id="UP000177583">
    <property type="component" value="Unassembled WGS sequence"/>
</dbReference>
<dbReference type="SMART" id="SM00448">
    <property type="entry name" value="REC"/>
    <property type="match status" value="1"/>
</dbReference>
<dbReference type="PANTHER" id="PTHR43719:SF28">
    <property type="entry name" value="PEROXIDE STRESS-ACTIVATED HISTIDINE KINASE MAK1-RELATED"/>
    <property type="match status" value="1"/>
</dbReference>
<dbReference type="SUPFAM" id="SSF52172">
    <property type="entry name" value="CheY-like"/>
    <property type="match status" value="1"/>
</dbReference>
<sequence>MQPRILLVDDDKNNLFLLAKMLAPYGRVEQTTNGYVALAMYKASLESDNRFYLLFLDIEMPEINGREVLRQLREYEELYLRMDDFQATVVMATANSNKDVIEQSFKEGCEYYMLKPYRAEQIKKVMDNLGVKAREPISR</sequence>
<evidence type="ECO:0000256" key="1">
    <source>
        <dbReference type="ARBA" id="ARBA00022553"/>
    </source>
</evidence>
<feature type="domain" description="Response regulatory" evidence="3">
    <location>
        <begin position="4"/>
        <end position="130"/>
    </location>
</feature>
<reference evidence="4 5" key="1">
    <citation type="journal article" date="2016" name="Nat. Commun.">
        <title>Thousands of microbial genomes shed light on interconnected biogeochemical processes in an aquifer system.</title>
        <authorList>
            <person name="Anantharaman K."/>
            <person name="Brown C.T."/>
            <person name="Hug L.A."/>
            <person name="Sharon I."/>
            <person name="Castelle C.J."/>
            <person name="Probst A.J."/>
            <person name="Thomas B.C."/>
            <person name="Singh A."/>
            <person name="Wilkins M.J."/>
            <person name="Karaoz U."/>
            <person name="Brodie E.L."/>
            <person name="Williams K.H."/>
            <person name="Hubbard S.S."/>
            <person name="Banfield J.F."/>
        </authorList>
    </citation>
    <scope>NUCLEOTIDE SEQUENCE [LARGE SCALE GENOMIC DNA]</scope>
</reference>
<name>A0A1F6GZ26_9PROT</name>
<evidence type="ECO:0000259" key="3">
    <source>
        <dbReference type="PROSITE" id="PS50110"/>
    </source>
</evidence>
<comment type="caution">
    <text evidence="4">The sequence shown here is derived from an EMBL/GenBank/DDBJ whole genome shotgun (WGS) entry which is preliminary data.</text>
</comment>
<gene>
    <name evidence="4" type="ORF">A2557_02320</name>
</gene>
<dbReference type="InterPro" id="IPR001789">
    <property type="entry name" value="Sig_transdc_resp-reg_receiver"/>
</dbReference>
<dbReference type="PANTHER" id="PTHR43719">
    <property type="entry name" value="TWO-COMPONENT HISTIDINE KINASE"/>
    <property type="match status" value="1"/>
</dbReference>
<accession>A0A1F6GZ26</accession>
<dbReference type="PROSITE" id="PS50110">
    <property type="entry name" value="RESPONSE_REGULATORY"/>
    <property type="match status" value="1"/>
</dbReference>
<evidence type="ECO:0000256" key="2">
    <source>
        <dbReference type="PROSITE-ProRule" id="PRU00169"/>
    </source>
</evidence>
<keyword evidence="1 2" id="KW-0597">Phosphoprotein</keyword>
<dbReference type="Pfam" id="PF00072">
    <property type="entry name" value="Response_reg"/>
    <property type="match status" value="1"/>
</dbReference>
<evidence type="ECO:0000313" key="4">
    <source>
        <dbReference type="EMBL" id="OGH03339.1"/>
    </source>
</evidence>
<feature type="modified residue" description="4-aspartylphosphate" evidence="2">
    <location>
        <position position="57"/>
    </location>
</feature>
<organism evidence="4 5">
    <name type="scientific">Candidatus Lambdaproteobacteria bacterium RIFOXYD2_FULL_56_26</name>
    <dbReference type="NCBI Taxonomy" id="1817773"/>
    <lineage>
        <taxon>Bacteria</taxon>
        <taxon>Pseudomonadati</taxon>
        <taxon>Pseudomonadota</taxon>
        <taxon>Candidatus Lambdaproteobacteria</taxon>
    </lineage>
</organism>
<proteinExistence type="predicted"/>
<dbReference type="AlphaFoldDB" id="A0A1F6GZ26"/>
<protein>
    <recommendedName>
        <fullName evidence="3">Response regulatory domain-containing protein</fullName>
    </recommendedName>
</protein>
<dbReference type="EMBL" id="MFNF01000017">
    <property type="protein sequence ID" value="OGH03339.1"/>
    <property type="molecule type" value="Genomic_DNA"/>
</dbReference>
<dbReference type="Gene3D" id="3.40.50.2300">
    <property type="match status" value="1"/>
</dbReference>
<evidence type="ECO:0000313" key="5">
    <source>
        <dbReference type="Proteomes" id="UP000177583"/>
    </source>
</evidence>
<dbReference type="GO" id="GO:0000160">
    <property type="term" value="P:phosphorelay signal transduction system"/>
    <property type="evidence" value="ECO:0007669"/>
    <property type="project" value="InterPro"/>
</dbReference>
<dbReference type="InterPro" id="IPR011006">
    <property type="entry name" value="CheY-like_superfamily"/>
</dbReference>
<dbReference type="InterPro" id="IPR050956">
    <property type="entry name" value="2C_system_His_kinase"/>
</dbReference>
<dbReference type="CDD" id="cd17546">
    <property type="entry name" value="REC_hyHK_CKI1_RcsC-like"/>
    <property type="match status" value="1"/>
</dbReference>